<accession>A0A086ZXS9</accession>
<gene>
    <name evidence="2" type="ORF">BCAL_1059</name>
</gene>
<protein>
    <submittedName>
        <fullName evidence="2">2CS histidine protein kinase</fullName>
    </submittedName>
</protein>
<organism evidence="2 3">
    <name type="scientific">Bifidobacterium callitrichos DSM 23973</name>
    <dbReference type="NCBI Taxonomy" id="1437609"/>
    <lineage>
        <taxon>Bacteria</taxon>
        <taxon>Bacillati</taxon>
        <taxon>Actinomycetota</taxon>
        <taxon>Actinomycetes</taxon>
        <taxon>Bifidobacteriales</taxon>
        <taxon>Bifidobacteriaceae</taxon>
        <taxon>Bifidobacterium</taxon>
    </lineage>
</organism>
<keyword evidence="1" id="KW-0812">Transmembrane</keyword>
<feature type="transmembrane region" description="Helical" evidence="1">
    <location>
        <begin position="142"/>
        <end position="166"/>
    </location>
</feature>
<keyword evidence="1" id="KW-1133">Transmembrane helix</keyword>
<dbReference type="AlphaFoldDB" id="A0A086ZXS9"/>
<name>A0A086ZXS9_9BIFI</name>
<dbReference type="Proteomes" id="UP000029072">
    <property type="component" value="Unassembled WGS sequence"/>
</dbReference>
<dbReference type="InterPro" id="IPR036890">
    <property type="entry name" value="HATPase_C_sf"/>
</dbReference>
<keyword evidence="2" id="KW-0808">Transferase</keyword>
<evidence type="ECO:0000313" key="3">
    <source>
        <dbReference type="Proteomes" id="UP000029072"/>
    </source>
</evidence>
<dbReference type="GO" id="GO:0016301">
    <property type="term" value="F:kinase activity"/>
    <property type="evidence" value="ECO:0007669"/>
    <property type="project" value="UniProtKB-KW"/>
</dbReference>
<comment type="caution">
    <text evidence="2">The sequence shown here is derived from an EMBL/GenBank/DDBJ whole genome shotgun (WGS) entry which is preliminary data.</text>
</comment>
<reference evidence="2 3" key="1">
    <citation type="submission" date="2014-03" db="EMBL/GenBank/DDBJ databases">
        <title>Genomics of Bifidobacteria.</title>
        <authorList>
            <person name="Ventura M."/>
            <person name="Milani C."/>
            <person name="Lugli G.A."/>
        </authorList>
    </citation>
    <scope>NUCLEOTIDE SEQUENCE [LARGE SCALE GENOMIC DNA]</scope>
    <source>
        <strain evidence="2 3">DSM 23973</strain>
    </source>
</reference>
<feature type="transmembrane region" description="Helical" evidence="1">
    <location>
        <begin position="82"/>
        <end position="105"/>
    </location>
</feature>
<feature type="transmembrane region" description="Helical" evidence="1">
    <location>
        <begin position="117"/>
        <end position="136"/>
    </location>
</feature>
<feature type="transmembrane region" description="Helical" evidence="1">
    <location>
        <begin position="26"/>
        <end position="48"/>
    </location>
</feature>
<evidence type="ECO:0000256" key="1">
    <source>
        <dbReference type="SAM" id="Phobius"/>
    </source>
</evidence>
<feature type="transmembrane region" description="Helical" evidence="1">
    <location>
        <begin position="57"/>
        <end position="76"/>
    </location>
</feature>
<keyword evidence="2" id="KW-0418">Kinase</keyword>
<proteinExistence type="predicted"/>
<sequence length="385" mass="43570">MPALGRKSSSTINANRLYRHMKTKHIYPYILITLFALTPIVDSSLYLFTSHFAYSSILYLITCLCSYLFLIIKPLAGSWFTVIVFSILPILPFEISVSHFFYFLIALSIISFYSKKTILPLYFFIIASNVITTIIYTPNHSIFSILMNTVIYASLLILPILCGLFLRYQLDTKDREFLLKSQQSNLKLARYLHDYTSNNLCDIILLTDNLLKKQSSENTESIKTIRQLAFSSLEQIRSISNKLDTETIENESTIDNYMIELSKLCNKNQTVLSNLGIKGTILFPKILPSMSSNEQHLILDIIQELCGNISKHADKQSGYAITVTAHDDSIAITSINATASHQSKLSNGSGMQKIRERIELLHGILTVTDSARIHKVFISLPIYPA</sequence>
<dbReference type="eggNOG" id="COG4585">
    <property type="taxonomic scope" value="Bacteria"/>
</dbReference>
<keyword evidence="1" id="KW-0472">Membrane</keyword>
<dbReference type="Gene3D" id="3.30.565.10">
    <property type="entry name" value="Histidine kinase-like ATPase, C-terminal domain"/>
    <property type="match status" value="1"/>
</dbReference>
<dbReference type="STRING" id="1437609.BCAL_1059"/>
<evidence type="ECO:0000313" key="2">
    <source>
        <dbReference type="EMBL" id="KFI51329.1"/>
    </source>
</evidence>
<dbReference type="EMBL" id="JGYS01000022">
    <property type="protein sequence ID" value="KFI51329.1"/>
    <property type="molecule type" value="Genomic_DNA"/>
</dbReference>